<dbReference type="WBParaSite" id="maker-uti_cns_0012830-snap-gene-0.2-mRNA-1">
    <property type="protein sequence ID" value="maker-uti_cns_0012830-snap-gene-0.2-mRNA-1"/>
    <property type="gene ID" value="maker-uti_cns_0012830-snap-gene-0.2"/>
</dbReference>
<name>A0A1I8IJ89_9PLAT</name>
<dbReference type="WBParaSite" id="maker-uti_cns_0013775-snap-gene-0.3-mRNA-1">
    <property type="protein sequence ID" value="maker-uti_cns_0013775-snap-gene-0.3-mRNA-1"/>
    <property type="gene ID" value="maker-uti_cns_0013775-snap-gene-0.3"/>
</dbReference>
<proteinExistence type="predicted"/>
<dbReference type="AlphaFoldDB" id="A0A1I8IJ89"/>
<dbReference type="Proteomes" id="UP000095280">
    <property type="component" value="Unplaced"/>
</dbReference>
<dbReference type="WBParaSite" id="maker-uti_cns_0014833-snap-gene-0.2-mRNA-1">
    <property type="protein sequence ID" value="maker-uti_cns_0014833-snap-gene-0.2-mRNA-1"/>
    <property type="gene ID" value="maker-uti_cns_0014833-snap-gene-0.2"/>
</dbReference>
<reference evidence="3 4" key="1">
    <citation type="submission" date="2016-11" db="UniProtKB">
        <authorList>
            <consortium name="WormBaseParasite"/>
        </authorList>
    </citation>
    <scope>IDENTIFICATION</scope>
</reference>
<keyword evidence="2" id="KW-1185">Reference proteome</keyword>
<organism evidence="2 3">
    <name type="scientific">Macrostomum lignano</name>
    <dbReference type="NCBI Taxonomy" id="282301"/>
    <lineage>
        <taxon>Eukaryota</taxon>
        <taxon>Metazoa</taxon>
        <taxon>Spiralia</taxon>
        <taxon>Lophotrochozoa</taxon>
        <taxon>Platyhelminthes</taxon>
        <taxon>Rhabditophora</taxon>
        <taxon>Macrostomorpha</taxon>
        <taxon>Macrostomida</taxon>
        <taxon>Macrostomidae</taxon>
        <taxon>Macrostomum</taxon>
    </lineage>
</organism>
<evidence type="ECO:0000313" key="3">
    <source>
        <dbReference type="WBParaSite" id="maker-uti_cns_0012830-snap-gene-0.2-mRNA-1"/>
    </source>
</evidence>
<feature type="region of interest" description="Disordered" evidence="1">
    <location>
        <begin position="1"/>
        <end position="22"/>
    </location>
</feature>
<accession>A0A1I8IJ89</accession>
<protein>
    <submittedName>
        <fullName evidence="3 4">Uncharacterized protein</fullName>
    </submittedName>
</protein>
<evidence type="ECO:0000256" key="1">
    <source>
        <dbReference type="SAM" id="MobiDB-lite"/>
    </source>
</evidence>
<evidence type="ECO:0000313" key="2">
    <source>
        <dbReference type="Proteomes" id="UP000095280"/>
    </source>
</evidence>
<evidence type="ECO:0000313" key="4">
    <source>
        <dbReference type="WBParaSite" id="maker-uti_cns_0013775-snap-gene-0.3-mRNA-1"/>
    </source>
</evidence>
<sequence>MGAACSGEQSWSRSGGAAPGYC</sequence>